<feature type="region of interest" description="Disordered" evidence="1">
    <location>
        <begin position="20"/>
        <end position="45"/>
    </location>
</feature>
<dbReference type="AlphaFoldDB" id="A0A1T4JS15"/>
<evidence type="ECO:0008006" key="4">
    <source>
        <dbReference type="Google" id="ProtNLM"/>
    </source>
</evidence>
<evidence type="ECO:0000256" key="1">
    <source>
        <dbReference type="SAM" id="MobiDB-lite"/>
    </source>
</evidence>
<feature type="compositionally biased region" description="Basic and acidic residues" evidence="1">
    <location>
        <begin position="20"/>
        <end position="43"/>
    </location>
</feature>
<evidence type="ECO:0000313" key="3">
    <source>
        <dbReference type="Proteomes" id="UP000189956"/>
    </source>
</evidence>
<gene>
    <name evidence="2" type="ORF">SAMN02745205_00339</name>
</gene>
<protein>
    <recommendedName>
        <fullName evidence="4">Lipoprotein-associated type-17 domain-containing protein</fullName>
    </recommendedName>
</protein>
<dbReference type="RefSeq" id="WP_126464419.1">
    <property type="nucleotide sequence ID" value="NZ_FUWL01000003.1"/>
</dbReference>
<name>A0A1T4JS15_PORCN</name>
<proteinExistence type="predicted"/>
<reference evidence="2 3" key="1">
    <citation type="submission" date="2017-02" db="EMBL/GenBank/DDBJ databases">
        <authorList>
            <person name="Peterson S.W."/>
        </authorList>
    </citation>
    <scope>NUCLEOTIDE SEQUENCE [LARGE SCALE GENOMIC DNA]</scope>
    <source>
        <strain evidence="2 3">ATCC 700135</strain>
    </source>
</reference>
<accession>A0A1T4JS15</accession>
<organism evidence="2 3">
    <name type="scientific">Porphyromonas cangingivalis</name>
    <dbReference type="NCBI Taxonomy" id="36874"/>
    <lineage>
        <taxon>Bacteria</taxon>
        <taxon>Pseudomonadati</taxon>
        <taxon>Bacteroidota</taxon>
        <taxon>Bacteroidia</taxon>
        <taxon>Bacteroidales</taxon>
        <taxon>Porphyromonadaceae</taxon>
        <taxon>Porphyromonas</taxon>
    </lineage>
</organism>
<dbReference type="EMBL" id="FUWL01000003">
    <property type="protein sequence ID" value="SJZ32990.1"/>
    <property type="molecule type" value="Genomic_DNA"/>
</dbReference>
<sequence>MKKFVGYLMVLMIALSACDHDNKPSPKPEEPKPENPGGSKEDPQQQNLTAEEIAQYYNWSTTMTVEAVDALVRSVHEAKKVGSKTIEIKDATLTDRDDTKGTFTLDIREALIDGKKHSQKMAFSGFAIRPSDSEIGIRAYATWKVKGEELFKTFDLDPLYINNKTEMYDTEYLARFVSFISSNTQGQQYILTEEDMKYVKIIDLRYDRAKESITFKIGYKGFSSSSYATLPLRPMDYYDHKVSIVENFAPQKYMRGVFMHLGLYSGHMLSYDHDKYVVELSDNGHQGDDNNNALWLTVSLRDKDSDRELATLRKEVNNFKPLTELKKDIDISTSATLDETLKKKLKGDFTEGKDMSDKLKSGIMNWIKQAQFSYKGEALDYHTKGMNDIISCGSGITQENGDLYLENPRFELVSAVIQDAKLRVTVRLTFANEVAVEGVTFVFVAHGFRNA</sequence>
<dbReference type="PROSITE" id="PS51257">
    <property type="entry name" value="PROKAR_LIPOPROTEIN"/>
    <property type="match status" value="1"/>
</dbReference>
<dbReference type="Proteomes" id="UP000189956">
    <property type="component" value="Unassembled WGS sequence"/>
</dbReference>
<evidence type="ECO:0000313" key="2">
    <source>
        <dbReference type="EMBL" id="SJZ32990.1"/>
    </source>
</evidence>